<reference evidence="2" key="1">
    <citation type="submission" date="2022-11" db="UniProtKB">
        <authorList>
            <consortium name="WormBaseParasite"/>
        </authorList>
    </citation>
    <scope>IDENTIFICATION</scope>
</reference>
<evidence type="ECO:0000313" key="1">
    <source>
        <dbReference type="Proteomes" id="UP000887576"/>
    </source>
</evidence>
<evidence type="ECO:0000313" key="2">
    <source>
        <dbReference type="WBParaSite" id="JU765_v2.g16596.t1"/>
    </source>
</evidence>
<sequence>MGGFDLAAAYSGDLELVTSQIRETIRHAVNPNNHMTTLTSIKIDFANGQLLTAEDPRYVYRSPEVKIEVIPLKENDLPIEVDSEPDSGASPPLRFGAGADVYSPLLNVTSREDTFPKETAPFLKCEIRKLPSCVPNAVFHELIDAKSVAVVQEKTKPPPEHEVRYLNPDDILKWIEDGEKALSPTPLEVISPKKKNSAALLGPKSPRSPTSSLLSNSTAADRGIREKADSAASKSMSDKTLRSVASLTSVATTVGTETENGECFIVRAFSDGPVGCVEEEITPDGKMSKKIQCGGKFKP</sequence>
<dbReference type="Proteomes" id="UP000887576">
    <property type="component" value="Unplaced"/>
</dbReference>
<name>A0AC34QI96_9BILA</name>
<dbReference type="WBParaSite" id="JU765_v2.g16596.t1">
    <property type="protein sequence ID" value="JU765_v2.g16596.t1"/>
    <property type="gene ID" value="JU765_v2.g16596"/>
</dbReference>
<proteinExistence type="predicted"/>
<organism evidence="1 2">
    <name type="scientific">Panagrolaimus sp. JU765</name>
    <dbReference type="NCBI Taxonomy" id="591449"/>
    <lineage>
        <taxon>Eukaryota</taxon>
        <taxon>Metazoa</taxon>
        <taxon>Ecdysozoa</taxon>
        <taxon>Nematoda</taxon>
        <taxon>Chromadorea</taxon>
        <taxon>Rhabditida</taxon>
        <taxon>Tylenchina</taxon>
        <taxon>Panagrolaimomorpha</taxon>
        <taxon>Panagrolaimoidea</taxon>
        <taxon>Panagrolaimidae</taxon>
        <taxon>Panagrolaimus</taxon>
    </lineage>
</organism>
<accession>A0AC34QI96</accession>
<protein>
    <submittedName>
        <fullName evidence="2">Uncharacterized protein</fullName>
    </submittedName>
</protein>